<reference evidence="4" key="1">
    <citation type="submission" date="2021-01" db="EMBL/GenBank/DDBJ databases">
        <authorList>
            <person name="Corre E."/>
            <person name="Pelletier E."/>
            <person name="Niang G."/>
            <person name="Scheremetjew M."/>
            <person name="Finn R."/>
            <person name="Kale V."/>
            <person name="Holt S."/>
            <person name="Cochrane G."/>
            <person name="Meng A."/>
            <person name="Brown T."/>
            <person name="Cohen L."/>
        </authorList>
    </citation>
    <scope>NUCLEOTIDE SEQUENCE</scope>
    <source>
        <strain evidence="4">B596</strain>
    </source>
</reference>
<gene>
    <name evidence="4" type="ORF">PDEL0327_LOCUS219</name>
</gene>
<feature type="compositionally biased region" description="Polar residues" evidence="1">
    <location>
        <begin position="104"/>
        <end position="113"/>
    </location>
</feature>
<accession>A0A7S0TC15</accession>
<protein>
    <recommendedName>
        <fullName evidence="3">ShKT domain-containing protein</fullName>
    </recommendedName>
</protein>
<feature type="region of interest" description="Disordered" evidence="1">
    <location>
        <begin position="1"/>
        <end position="30"/>
    </location>
</feature>
<keyword evidence="2" id="KW-0472">Membrane</keyword>
<evidence type="ECO:0000256" key="2">
    <source>
        <dbReference type="SAM" id="Phobius"/>
    </source>
</evidence>
<evidence type="ECO:0000256" key="1">
    <source>
        <dbReference type="SAM" id="MobiDB-lite"/>
    </source>
</evidence>
<organism evidence="4">
    <name type="scientific">Pseudo-nitzschia delicatissima</name>
    <dbReference type="NCBI Taxonomy" id="44447"/>
    <lineage>
        <taxon>Eukaryota</taxon>
        <taxon>Sar</taxon>
        <taxon>Stramenopiles</taxon>
        <taxon>Ochrophyta</taxon>
        <taxon>Bacillariophyta</taxon>
        <taxon>Bacillariophyceae</taxon>
        <taxon>Bacillariophycidae</taxon>
        <taxon>Bacillariales</taxon>
        <taxon>Bacillariaceae</taxon>
        <taxon>Pseudo-nitzschia</taxon>
    </lineage>
</organism>
<feature type="compositionally biased region" description="Polar residues" evidence="1">
    <location>
        <begin position="1"/>
        <end position="10"/>
    </location>
</feature>
<evidence type="ECO:0000259" key="3">
    <source>
        <dbReference type="PROSITE" id="PS51670"/>
    </source>
</evidence>
<dbReference type="EMBL" id="HBFG01000304">
    <property type="protein sequence ID" value="CAD8728398.1"/>
    <property type="molecule type" value="Transcribed_RNA"/>
</dbReference>
<feature type="region of interest" description="Disordered" evidence="1">
    <location>
        <begin position="103"/>
        <end position="122"/>
    </location>
</feature>
<sequence length="271" mass="30401">MARGSPTLSRSFLKPPEEEPYRDSLSTRSQRRRTFDIIQFDDDSDDDNKSVEKDGLLVEEIEPFEKRKCYRSLCFRITLIFGVTGVIGLATMFGAIEFQKRNSKNNLRGNGSKTPPADDLFGTKSSMTNTHGLDVNAGEPGLTNPHGVGEQIDPCRDNMAFRHENHAGQNCQWVAQFNRAQRCANERILTNCRATCDPSCNDSDWAEEHEQDNDEITEFPTEEPTSYPTLYPTAVVSSWATEDLTDAATAWETEPLSDFASENLDNGSTRD</sequence>
<keyword evidence="2" id="KW-1133">Transmembrane helix</keyword>
<keyword evidence="2" id="KW-0812">Transmembrane</keyword>
<feature type="domain" description="ShKT" evidence="3">
    <location>
        <begin position="161"/>
        <end position="200"/>
    </location>
</feature>
<feature type="transmembrane region" description="Helical" evidence="2">
    <location>
        <begin position="73"/>
        <end position="96"/>
    </location>
</feature>
<dbReference type="AlphaFoldDB" id="A0A7S0TC15"/>
<dbReference type="InterPro" id="IPR003582">
    <property type="entry name" value="ShKT_dom"/>
</dbReference>
<dbReference type="PROSITE" id="PS51670">
    <property type="entry name" value="SHKT"/>
    <property type="match status" value="1"/>
</dbReference>
<evidence type="ECO:0000313" key="4">
    <source>
        <dbReference type="EMBL" id="CAD8728398.1"/>
    </source>
</evidence>
<name>A0A7S0TC15_9STRA</name>
<proteinExistence type="predicted"/>